<evidence type="ECO:0000256" key="3">
    <source>
        <dbReference type="SAM" id="SignalP"/>
    </source>
</evidence>
<sequence length="135" mass="15637">MMMRTSCLIIVMLFLFCFDPSYSAAFADTATRQDSASFMSPWIAVELDVNKPEVIEIVNFAVTEHNKRSNSYLKLSKIIYCTKLYLSLFIASYTFELLTQDGVDIDRYLGRVLLEDSYFNRSYQLQNFELIPPPI</sequence>
<reference evidence="5 6" key="1">
    <citation type="journal article" date="2023" name="Plants (Basel)">
        <title>Bridging the Gap: Combining Genomics and Transcriptomics Approaches to Understand Stylosanthes scabra, an Orphan Legume from the Brazilian Caatinga.</title>
        <authorList>
            <person name="Ferreira-Neto J.R.C."/>
            <person name="da Silva M.D."/>
            <person name="Binneck E."/>
            <person name="de Melo N.F."/>
            <person name="da Silva R.H."/>
            <person name="de Melo A.L.T.M."/>
            <person name="Pandolfi V."/>
            <person name="Bustamante F.O."/>
            <person name="Brasileiro-Vidal A.C."/>
            <person name="Benko-Iseppon A.M."/>
        </authorList>
    </citation>
    <scope>NUCLEOTIDE SEQUENCE [LARGE SCALE GENOMIC DNA]</scope>
    <source>
        <tissue evidence="5">Leaves</tissue>
    </source>
</reference>
<dbReference type="Gene3D" id="3.10.450.10">
    <property type="match status" value="1"/>
</dbReference>
<feature type="chain" id="PRO_5045176235" description="Cystatin domain-containing protein" evidence="3">
    <location>
        <begin position="24"/>
        <end position="135"/>
    </location>
</feature>
<dbReference type="Proteomes" id="UP001341840">
    <property type="component" value="Unassembled WGS sequence"/>
</dbReference>
<dbReference type="CDD" id="cd00042">
    <property type="entry name" value="CY"/>
    <property type="match status" value="1"/>
</dbReference>
<name>A0ABU6UVC5_9FABA</name>
<protein>
    <recommendedName>
        <fullName evidence="4">Cystatin domain-containing protein</fullName>
    </recommendedName>
</protein>
<feature type="signal peptide" evidence="3">
    <location>
        <begin position="1"/>
        <end position="23"/>
    </location>
</feature>
<evidence type="ECO:0000256" key="1">
    <source>
        <dbReference type="ARBA" id="ARBA00022690"/>
    </source>
</evidence>
<gene>
    <name evidence="5" type="ORF">PIB30_098129</name>
</gene>
<accession>A0ABU6UVC5</accession>
<evidence type="ECO:0000313" key="5">
    <source>
        <dbReference type="EMBL" id="MED6165285.1"/>
    </source>
</evidence>
<feature type="domain" description="Cystatin" evidence="4">
    <location>
        <begin position="48"/>
        <end position="102"/>
    </location>
</feature>
<keyword evidence="3" id="KW-0732">Signal</keyword>
<dbReference type="Pfam" id="PF16845">
    <property type="entry name" value="SQAPI"/>
    <property type="match status" value="1"/>
</dbReference>
<dbReference type="InterPro" id="IPR000010">
    <property type="entry name" value="Cystatin_dom"/>
</dbReference>
<keyword evidence="2" id="KW-0789">Thiol protease inhibitor</keyword>
<keyword evidence="1" id="KW-0646">Protease inhibitor</keyword>
<evidence type="ECO:0000313" key="6">
    <source>
        <dbReference type="Proteomes" id="UP001341840"/>
    </source>
</evidence>
<organism evidence="5 6">
    <name type="scientific">Stylosanthes scabra</name>
    <dbReference type="NCBI Taxonomy" id="79078"/>
    <lineage>
        <taxon>Eukaryota</taxon>
        <taxon>Viridiplantae</taxon>
        <taxon>Streptophyta</taxon>
        <taxon>Embryophyta</taxon>
        <taxon>Tracheophyta</taxon>
        <taxon>Spermatophyta</taxon>
        <taxon>Magnoliopsida</taxon>
        <taxon>eudicotyledons</taxon>
        <taxon>Gunneridae</taxon>
        <taxon>Pentapetalae</taxon>
        <taxon>rosids</taxon>
        <taxon>fabids</taxon>
        <taxon>Fabales</taxon>
        <taxon>Fabaceae</taxon>
        <taxon>Papilionoideae</taxon>
        <taxon>50 kb inversion clade</taxon>
        <taxon>dalbergioids sensu lato</taxon>
        <taxon>Dalbergieae</taxon>
        <taxon>Pterocarpus clade</taxon>
        <taxon>Stylosanthes</taxon>
    </lineage>
</organism>
<keyword evidence="6" id="KW-1185">Reference proteome</keyword>
<evidence type="ECO:0000259" key="4">
    <source>
        <dbReference type="Pfam" id="PF16845"/>
    </source>
</evidence>
<evidence type="ECO:0000256" key="2">
    <source>
        <dbReference type="ARBA" id="ARBA00022704"/>
    </source>
</evidence>
<comment type="caution">
    <text evidence="5">The sequence shown here is derived from an EMBL/GenBank/DDBJ whole genome shotgun (WGS) entry which is preliminary data.</text>
</comment>
<dbReference type="SUPFAM" id="SSF54403">
    <property type="entry name" value="Cystatin/monellin"/>
    <property type="match status" value="1"/>
</dbReference>
<dbReference type="EMBL" id="JASCZI010123307">
    <property type="protein sequence ID" value="MED6165285.1"/>
    <property type="molecule type" value="Genomic_DNA"/>
</dbReference>
<proteinExistence type="predicted"/>
<dbReference type="InterPro" id="IPR046350">
    <property type="entry name" value="Cystatin_sf"/>
</dbReference>